<keyword evidence="3" id="KW-1185">Reference proteome</keyword>
<dbReference type="EMBL" id="JBHSWE010000001">
    <property type="protein sequence ID" value="MFC6670449.1"/>
    <property type="molecule type" value="Genomic_DNA"/>
</dbReference>
<dbReference type="RefSeq" id="WP_379908955.1">
    <property type="nucleotide sequence ID" value="NZ_JBHSWE010000001.1"/>
</dbReference>
<accession>A0ABW1ZZB9</accession>
<name>A0ABW1ZZB9_9GAMM</name>
<keyword evidence="1" id="KW-0812">Transmembrane</keyword>
<gene>
    <name evidence="2" type="ORF">ACFQDL_10380</name>
</gene>
<evidence type="ECO:0000313" key="3">
    <source>
        <dbReference type="Proteomes" id="UP001596422"/>
    </source>
</evidence>
<reference evidence="3" key="1">
    <citation type="journal article" date="2019" name="Int. J. Syst. Evol. Microbiol.">
        <title>The Global Catalogue of Microorganisms (GCM) 10K type strain sequencing project: providing services to taxonomists for standard genome sequencing and annotation.</title>
        <authorList>
            <consortium name="The Broad Institute Genomics Platform"/>
            <consortium name="The Broad Institute Genome Sequencing Center for Infectious Disease"/>
            <person name="Wu L."/>
            <person name="Ma J."/>
        </authorList>
    </citation>
    <scope>NUCLEOTIDE SEQUENCE [LARGE SCALE GENOMIC DNA]</scope>
    <source>
        <strain evidence="3">NBRC 111756</strain>
    </source>
</reference>
<dbReference type="Proteomes" id="UP001596422">
    <property type="component" value="Unassembled WGS sequence"/>
</dbReference>
<evidence type="ECO:0008006" key="4">
    <source>
        <dbReference type="Google" id="ProtNLM"/>
    </source>
</evidence>
<proteinExistence type="predicted"/>
<protein>
    <recommendedName>
        <fullName evidence="4">Single cache domain-containing protein</fullName>
    </recommendedName>
</protein>
<comment type="caution">
    <text evidence="2">The sequence shown here is derived from an EMBL/GenBank/DDBJ whole genome shotgun (WGS) entry which is preliminary data.</text>
</comment>
<keyword evidence="1" id="KW-1133">Transmembrane helix</keyword>
<feature type="transmembrane region" description="Helical" evidence="1">
    <location>
        <begin position="196"/>
        <end position="217"/>
    </location>
</feature>
<evidence type="ECO:0000313" key="2">
    <source>
        <dbReference type="EMBL" id="MFC6670449.1"/>
    </source>
</evidence>
<organism evidence="2 3">
    <name type="scientific">Marinobacterium aestuariivivens</name>
    <dbReference type="NCBI Taxonomy" id="1698799"/>
    <lineage>
        <taxon>Bacteria</taxon>
        <taxon>Pseudomonadati</taxon>
        <taxon>Pseudomonadota</taxon>
        <taxon>Gammaproteobacteria</taxon>
        <taxon>Oceanospirillales</taxon>
        <taxon>Oceanospirillaceae</taxon>
        <taxon>Marinobacterium</taxon>
    </lineage>
</organism>
<keyword evidence="1" id="KW-0472">Membrane</keyword>
<evidence type="ECO:0000256" key="1">
    <source>
        <dbReference type="SAM" id="Phobius"/>
    </source>
</evidence>
<sequence length="221" mass="24388">MVTPLRRSLSTRYGATLALITFGTCSLLLLFALYVLQTVYEQVNLTSQQAIEQSVARQLARDALLLGETLAENLEQPLYHSDFSAIEEILQHLREKADIGYIYVYGSDRHVIHDGTAEILHYGAPVDQMIPSGLGDDFSPSARELDRLMHVAYPIRSDSTTFGAVRFSVSYSDAQADIESMSTRLRLSFETVRQQVMAGLLLAFLALMVLTLLLSSAPAGA</sequence>
<feature type="transmembrane region" description="Helical" evidence="1">
    <location>
        <begin position="12"/>
        <end position="36"/>
    </location>
</feature>